<gene>
    <name evidence="2" type="ORF">SAMN02745129_1169</name>
</gene>
<evidence type="ECO:0000313" key="3">
    <source>
        <dbReference type="Proteomes" id="UP000184268"/>
    </source>
</evidence>
<dbReference type="STRING" id="299255.SAMN02745129_1169"/>
<sequence length="108" mass="12276">MRLPHFLAILLVLASGSALASPYQCQQLIDDLAQQEPAQLRANLGALYEREVEPMQWDLYDTAFIEEANRDQVKESFVRMALACNQPINAERSVVEVMHRAQMAVWDS</sequence>
<reference evidence="2 3" key="1">
    <citation type="submission" date="2016-11" db="EMBL/GenBank/DDBJ databases">
        <authorList>
            <person name="Jaros S."/>
            <person name="Januszkiewicz K."/>
            <person name="Wedrychowicz H."/>
        </authorList>
    </citation>
    <scope>NUCLEOTIDE SEQUENCE [LARGE SCALE GENOMIC DNA]</scope>
    <source>
        <strain evidence="2 3">DSM 16917</strain>
    </source>
</reference>
<proteinExistence type="predicted"/>
<evidence type="ECO:0000256" key="1">
    <source>
        <dbReference type="SAM" id="SignalP"/>
    </source>
</evidence>
<dbReference type="Proteomes" id="UP000184268">
    <property type="component" value="Unassembled WGS sequence"/>
</dbReference>
<dbReference type="EMBL" id="FQXG01000001">
    <property type="protein sequence ID" value="SHG92672.1"/>
    <property type="molecule type" value="Genomic_DNA"/>
</dbReference>
<accession>A0A1M5NT12</accession>
<dbReference type="RefSeq" id="WP_067658337.1">
    <property type="nucleotide sequence ID" value="NZ_FQXG01000001.1"/>
</dbReference>
<feature type="signal peptide" evidence="1">
    <location>
        <begin position="1"/>
        <end position="20"/>
    </location>
</feature>
<keyword evidence="3" id="KW-1185">Reference proteome</keyword>
<organism evidence="2 3">
    <name type="scientific">Ferrimonas marina</name>
    <dbReference type="NCBI Taxonomy" id="299255"/>
    <lineage>
        <taxon>Bacteria</taxon>
        <taxon>Pseudomonadati</taxon>
        <taxon>Pseudomonadota</taxon>
        <taxon>Gammaproteobacteria</taxon>
        <taxon>Alteromonadales</taxon>
        <taxon>Ferrimonadaceae</taxon>
        <taxon>Ferrimonas</taxon>
    </lineage>
</organism>
<name>A0A1M5NT12_9GAMM</name>
<keyword evidence="1" id="KW-0732">Signal</keyword>
<feature type="chain" id="PRO_5009912684" description="Secreted protein" evidence="1">
    <location>
        <begin position="21"/>
        <end position="108"/>
    </location>
</feature>
<evidence type="ECO:0000313" key="2">
    <source>
        <dbReference type="EMBL" id="SHG92672.1"/>
    </source>
</evidence>
<protein>
    <recommendedName>
        <fullName evidence="4">Secreted protein</fullName>
    </recommendedName>
</protein>
<dbReference type="AlphaFoldDB" id="A0A1M5NT12"/>
<evidence type="ECO:0008006" key="4">
    <source>
        <dbReference type="Google" id="ProtNLM"/>
    </source>
</evidence>